<evidence type="ECO:0000313" key="6">
    <source>
        <dbReference type="EMBL" id="NYD23511.1"/>
    </source>
</evidence>
<feature type="transmembrane region" description="Helical" evidence="1">
    <location>
        <begin position="143"/>
        <end position="166"/>
    </location>
</feature>
<dbReference type="PROSITE" id="PS50112">
    <property type="entry name" value="PAS"/>
    <property type="match status" value="2"/>
</dbReference>
<dbReference type="Pfam" id="PF00990">
    <property type="entry name" value="GGDEF"/>
    <property type="match status" value="1"/>
</dbReference>
<dbReference type="EMBL" id="JACCBB010000001">
    <property type="protein sequence ID" value="NYD23511.1"/>
    <property type="molecule type" value="Genomic_DNA"/>
</dbReference>
<dbReference type="InterPro" id="IPR001610">
    <property type="entry name" value="PAC"/>
</dbReference>
<evidence type="ECO:0000259" key="2">
    <source>
        <dbReference type="PROSITE" id="PS50112"/>
    </source>
</evidence>
<feature type="transmembrane region" description="Helical" evidence="1">
    <location>
        <begin position="229"/>
        <end position="249"/>
    </location>
</feature>
<organism evidence="6 7">
    <name type="scientific">Kineococcus aurantiacus</name>
    <dbReference type="NCBI Taxonomy" id="37633"/>
    <lineage>
        <taxon>Bacteria</taxon>
        <taxon>Bacillati</taxon>
        <taxon>Actinomycetota</taxon>
        <taxon>Actinomycetes</taxon>
        <taxon>Kineosporiales</taxon>
        <taxon>Kineosporiaceae</taxon>
        <taxon>Kineococcus</taxon>
    </lineage>
</organism>
<feature type="transmembrane region" description="Helical" evidence="1">
    <location>
        <begin position="30"/>
        <end position="47"/>
    </location>
</feature>
<dbReference type="SUPFAM" id="SSF141868">
    <property type="entry name" value="EAL domain-like"/>
    <property type="match status" value="1"/>
</dbReference>
<dbReference type="CDD" id="cd01948">
    <property type="entry name" value="EAL"/>
    <property type="match status" value="1"/>
</dbReference>
<dbReference type="SUPFAM" id="SSF55073">
    <property type="entry name" value="Nucleotide cyclase"/>
    <property type="match status" value="1"/>
</dbReference>
<evidence type="ECO:0000259" key="4">
    <source>
        <dbReference type="PROSITE" id="PS50883"/>
    </source>
</evidence>
<feature type="domain" description="PAS" evidence="2">
    <location>
        <begin position="430"/>
        <end position="482"/>
    </location>
</feature>
<feature type="transmembrane region" description="Helical" evidence="1">
    <location>
        <begin position="201"/>
        <end position="217"/>
    </location>
</feature>
<dbReference type="InterPro" id="IPR052155">
    <property type="entry name" value="Biofilm_reg_signaling"/>
</dbReference>
<dbReference type="RefSeq" id="WP_179753288.1">
    <property type="nucleotide sequence ID" value="NZ_BAAAGN010000029.1"/>
</dbReference>
<name>A0A7Y9J1U5_9ACTN</name>
<dbReference type="Pfam" id="PF13426">
    <property type="entry name" value="PAS_9"/>
    <property type="match status" value="1"/>
</dbReference>
<dbReference type="SMART" id="SM00086">
    <property type="entry name" value="PAC"/>
    <property type="match status" value="2"/>
</dbReference>
<dbReference type="SUPFAM" id="SSF55785">
    <property type="entry name" value="PYP-like sensor domain (PAS domain)"/>
    <property type="match status" value="3"/>
</dbReference>
<dbReference type="NCBIfam" id="TIGR00254">
    <property type="entry name" value="GGDEF"/>
    <property type="match status" value="1"/>
</dbReference>
<dbReference type="InterPro" id="IPR035965">
    <property type="entry name" value="PAS-like_dom_sf"/>
</dbReference>
<sequence length="1128" mass="118540">MLPTVGFALAYTAALLLGRAARVDGSPLAAFWPAAAVAAVWVGASWAHRVRRLVAGAGVLALSALVDTLTGVPTGVAAALAVGDLVQTWVACALFHRWRPGVTRMTQREDAWALVGAAVGGSAAGALVTAWPRASLLGTPLPVTFLTTVTGGTATLTVAGLCLLLADRTTRRAPGAGWLEVVAVNAGSAAVFAWVFDVEHLHSLSFLVVAVSFWAGSRFPARVAAANALLVDLLHAVLALHGVGMFATAPPLQRLVGVQLFVLLTSVVTLVLVLHRQERAQLVTSLLTARGEAERQADLLRTVFDASSDGMSVYTAGGALLMANSSALGIYPTLPPGTPVERFGEFVEILDAAGDPVAGARLPLARVLGGESVESTDFTFRSTLDGTTRTVNVTGRRLPRNEGANWSEGALIAFHDVTDNRAAAARVARTRDLYAGILSGATEQLIVAIDLHGDVTVFNEGARRLLGHAPADVLGRSVELLHDPAEVAERAAALGIAPGPGVFTHPLDPAGAAVTQQWTLVRADGERRQFALTTSWLVDADGRRTGSLAVGTDVTEQVTTQARLADSETRFRAAFDTAPVGMLIVGLGEVAGRILQVNATMTEFTGLLPEELGVLDVHALVPAQDREEFSAHLAPLLAGADDEAQFEHRYVHADGGTGWGRTNVSRVSPAGVEPYLLCLVEDVTARKEAEQALVHQAMHDALTGLPNRALLRERLARALRAGGGDGRRVGVLLLDLDGFKAVNDTAGHACGDDVLREVAHRLSGLCRGGDTVARLGGDEFAVVCPDTDDEGLEHLARRLLAAVREPVVLGTGTFSVGASIGSAVHRAADADPGTLDRLLQNADLAMYAAKRAGKNRAYAYDHRDRERLERAERLLPELARAVADGEFEMFGQPIVELGSGRVEAVETLLRWRRADGTVLAPGAFLDVLEASPLMPAVGEFVLRASCAVAASWERALGADAPAVHVNVSAEQLGGSLVDQVDRTLAETGLSAGLLVLELTETHTTRITDALRGELQALRRRGVRIAIDDLGTGYSGLARLTELPVDLLKIDLQFVAGLGRDPSCDAVVRAVLGIGQALGIDVVAEGVEDDAQTRVLASYGATLAQGYRFARPAPAAELLGSLRRPSLAS</sequence>
<keyword evidence="1" id="KW-0812">Transmembrane</keyword>
<dbReference type="PANTHER" id="PTHR44757">
    <property type="entry name" value="DIGUANYLATE CYCLASE DGCP"/>
    <property type="match status" value="1"/>
</dbReference>
<feature type="transmembrane region" description="Helical" evidence="1">
    <location>
        <begin position="111"/>
        <end position="131"/>
    </location>
</feature>
<keyword evidence="1" id="KW-1133">Transmembrane helix</keyword>
<dbReference type="Pfam" id="PF00563">
    <property type="entry name" value="EAL"/>
    <property type="match status" value="1"/>
</dbReference>
<feature type="domain" description="PAC" evidence="3">
    <location>
        <begin position="514"/>
        <end position="566"/>
    </location>
</feature>
<dbReference type="FunFam" id="3.30.70.270:FF:000001">
    <property type="entry name" value="Diguanylate cyclase domain protein"/>
    <property type="match status" value="1"/>
</dbReference>
<proteinExistence type="predicted"/>
<dbReference type="Gene3D" id="3.30.70.270">
    <property type="match status" value="1"/>
</dbReference>
<dbReference type="Pfam" id="PF00989">
    <property type="entry name" value="PAS"/>
    <property type="match status" value="1"/>
</dbReference>
<dbReference type="InterPro" id="IPR029787">
    <property type="entry name" value="Nucleotide_cyclase"/>
</dbReference>
<dbReference type="InterPro" id="IPR000160">
    <property type="entry name" value="GGDEF_dom"/>
</dbReference>
<dbReference type="NCBIfam" id="TIGR00229">
    <property type="entry name" value="sensory_box"/>
    <property type="match status" value="2"/>
</dbReference>
<evidence type="ECO:0000259" key="5">
    <source>
        <dbReference type="PROSITE" id="PS50887"/>
    </source>
</evidence>
<feature type="domain" description="GGDEF" evidence="5">
    <location>
        <begin position="727"/>
        <end position="862"/>
    </location>
</feature>
<dbReference type="SMART" id="SM00052">
    <property type="entry name" value="EAL"/>
    <property type="match status" value="1"/>
</dbReference>
<dbReference type="AlphaFoldDB" id="A0A7Y9J1U5"/>
<feature type="transmembrane region" description="Helical" evidence="1">
    <location>
        <begin position="255"/>
        <end position="274"/>
    </location>
</feature>
<keyword evidence="7" id="KW-1185">Reference proteome</keyword>
<evidence type="ECO:0000256" key="1">
    <source>
        <dbReference type="SAM" id="Phobius"/>
    </source>
</evidence>
<dbReference type="PROSITE" id="PS50887">
    <property type="entry name" value="GGDEF"/>
    <property type="match status" value="1"/>
</dbReference>
<evidence type="ECO:0000259" key="3">
    <source>
        <dbReference type="PROSITE" id="PS50113"/>
    </source>
</evidence>
<protein>
    <submittedName>
        <fullName evidence="6">Diguanylate cyclase (GGDEF)-like protein/PAS domain S-box-containing protein</fullName>
    </submittedName>
</protein>
<feature type="transmembrane region" description="Helical" evidence="1">
    <location>
        <begin position="54"/>
        <end position="72"/>
    </location>
</feature>
<feature type="transmembrane region" description="Helical" evidence="1">
    <location>
        <begin position="178"/>
        <end position="195"/>
    </location>
</feature>
<dbReference type="GO" id="GO:0006355">
    <property type="term" value="P:regulation of DNA-templated transcription"/>
    <property type="evidence" value="ECO:0007669"/>
    <property type="project" value="InterPro"/>
</dbReference>
<dbReference type="Gene3D" id="3.30.450.20">
    <property type="entry name" value="PAS domain"/>
    <property type="match status" value="3"/>
</dbReference>
<dbReference type="InterPro" id="IPR000014">
    <property type="entry name" value="PAS"/>
</dbReference>
<dbReference type="Proteomes" id="UP000521922">
    <property type="component" value="Unassembled WGS sequence"/>
</dbReference>
<dbReference type="InterPro" id="IPR000700">
    <property type="entry name" value="PAS-assoc_C"/>
</dbReference>
<dbReference type="SMART" id="SM00267">
    <property type="entry name" value="GGDEF"/>
    <property type="match status" value="1"/>
</dbReference>
<reference evidence="6 7" key="1">
    <citation type="submission" date="2020-07" db="EMBL/GenBank/DDBJ databases">
        <title>Sequencing the genomes of 1000 actinobacteria strains.</title>
        <authorList>
            <person name="Klenk H.-P."/>
        </authorList>
    </citation>
    <scope>NUCLEOTIDE SEQUENCE [LARGE SCALE GENOMIC DNA]</scope>
    <source>
        <strain evidence="6 7">DSM 7487</strain>
    </source>
</reference>
<evidence type="ECO:0000313" key="7">
    <source>
        <dbReference type="Proteomes" id="UP000521922"/>
    </source>
</evidence>
<dbReference type="InterPro" id="IPR001633">
    <property type="entry name" value="EAL_dom"/>
</dbReference>
<dbReference type="PROSITE" id="PS50113">
    <property type="entry name" value="PAC"/>
    <property type="match status" value="2"/>
</dbReference>
<dbReference type="InterPro" id="IPR013767">
    <property type="entry name" value="PAS_fold"/>
</dbReference>
<dbReference type="PANTHER" id="PTHR44757:SF2">
    <property type="entry name" value="BIOFILM ARCHITECTURE MAINTENANCE PROTEIN MBAA"/>
    <property type="match status" value="1"/>
</dbReference>
<dbReference type="InterPro" id="IPR043128">
    <property type="entry name" value="Rev_trsase/Diguanyl_cyclase"/>
</dbReference>
<feature type="domain" description="PAS" evidence="2">
    <location>
        <begin position="567"/>
        <end position="612"/>
    </location>
</feature>
<dbReference type="Gene3D" id="3.20.20.450">
    <property type="entry name" value="EAL domain"/>
    <property type="match status" value="1"/>
</dbReference>
<feature type="transmembrane region" description="Helical" evidence="1">
    <location>
        <begin position="78"/>
        <end position="99"/>
    </location>
</feature>
<feature type="domain" description="PAC" evidence="3">
    <location>
        <begin position="644"/>
        <end position="695"/>
    </location>
</feature>
<dbReference type="SMART" id="SM00091">
    <property type="entry name" value="PAS"/>
    <property type="match status" value="3"/>
</dbReference>
<keyword evidence="1" id="KW-0472">Membrane</keyword>
<gene>
    <name evidence="6" type="ORF">BJ968_003051</name>
</gene>
<dbReference type="PROSITE" id="PS50883">
    <property type="entry name" value="EAL"/>
    <property type="match status" value="1"/>
</dbReference>
<dbReference type="CDD" id="cd01949">
    <property type="entry name" value="GGDEF"/>
    <property type="match status" value="1"/>
</dbReference>
<dbReference type="CDD" id="cd00130">
    <property type="entry name" value="PAS"/>
    <property type="match status" value="2"/>
</dbReference>
<accession>A0A7Y9J1U5</accession>
<dbReference type="InterPro" id="IPR035919">
    <property type="entry name" value="EAL_sf"/>
</dbReference>
<comment type="caution">
    <text evidence="6">The sequence shown here is derived from an EMBL/GenBank/DDBJ whole genome shotgun (WGS) entry which is preliminary data.</text>
</comment>
<feature type="domain" description="EAL" evidence="4">
    <location>
        <begin position="871"/>
        <end position="1125"/>
    </location>
</feature>